<accession>A0A444XEG7</accession>
<name>A0A444XEG7_ARAHY</name>
<dbReference type="Proteomes" id="UP000289738">
    <property type="component" value="Chromosome B09"/>
</dbReference>
<dbReference type="AlphaFoldDB" id="A0A444XEG7"/>
<dbReference type="CDD" id="cd02440">
    <property type="entry name" value="AdoMet_MTases"/>
    <property type="match status" value="1"/>
</dbReference>
<dbReference type="Pfam" id="PF02390">
    <property type="entry name" value="Methyltransf_4"/>
    <property type="match status" value="1"/>
</dbReference>
<evidence type="ECO:0000256" key="3">
    <source>
        <dbReference type="ARBA" id="ARBA00022603"/>
    </source>
</evidence>
<dbReference type="GO" id="GO:0008176">
    <property type="term" value="F:tRNA (guanine(46)-N7)-methyltransferase activity"/>
    <property type="evidence" value="ECO:0007669"/>
    <property type="project" value="UniProtKB-EC"/>
</dbReference>
<dbReference type="SUPFAM" id="SSF53335">
    <property type="entry name" value="S-adenosyl-L-methionine-dependent methyltransferases"/>
    <property type="match status" value="1"/>
</dbReference>
<dbReference type="FunFam" id="3.40.50.150:FF:000230">
    <property type="entry name" value="tRNA (Guanine-N(7)-)-methyltransferase"/>
    <property type="match status" value="1"/>
</dbReference>
<evidence type="ECO:0000256" key="5">
    <source>
        <dbReference type="ARBA" id="ARBA00022691"/>
    </source>
</evidence>
<gene>
    <name evidence="7" type="ORF">Ahy_B09g095519</name>
</gene>
<evidence type="ECO:0000313" key="7">
    <source>
        <dbReference type="EMBL" id="RYQ88119.1"/>
    </source>
</evidence>
<dbReference type="STRING" id="3818.A0A444XEG7"/>
<keyword evidence="4" id="KW-0808">Transferase</keyword>
<comment type="caution">
    <text evidence="7">The sequence shown here is derived from an EMBL/GenBank/DDBJ whole genome shotgun (WGS) entry which is preliminary data.</text>
</comment>
<dbReference type="PANTHER" id="PTHR23417:SF21">
    <property type="entry name" value="TRNA (GUANINE-N(7)-)-METHYLTRANSFERASE"/>
    <property type="match status" value="1"/>
</dbReference>
<dbReference type="NCBIfam" id="TIGR00091">
    <property type="entry name" value="tRNA (guanosine(46)-N7)-methyltransferase TrmB"/>
    <property type="match status" value="1"/>
</dbReference>
<keyword evidence="5" id="KW-0949">S-adenosyl-L-methionine</keyword>
<evidence type="ECO:0000256" key="6">
    <source>
        <dbReference type="ARBA" id="ARBA00022694"/>
    </source>
</evidence>
<dbReference type="GO" id="GO:0043527">
    <property type="term" value="C:tRNA methyltransferase complex"/>
    <property type="evidence" value="ECO:0007669"/>
    <property type="project" value="TreeGrafter"/>
</dbReference>
<evidence type="ECO:0000256" key="4">
    <source>
        <dbReference type="ARBA" id="ARBA00022679"/>
    </source>
</evidence>
<dbReference type="HAMAP" id="MF_01057">
    <property type="entry name" value="tRNA_methyltr_TrmB"/>
    <property type="match status" value="1"/>
</dbReference>
<evidence type="ECO:0000256" key="1">
    <source>
        <dbReference type="ARBA" id="ARBA00000142"/>
    </source>
</evidence>
<keyword evidence="3" id="KW-0489">Methyltransferase</keyword>
<dbReference type="InterPro" id="IPR003358">
    <property type="entry name" value="tRNA_(Gua-N-7)_MeTrfase_Trmb"/>
</dbReference>
<dbReference type="PROSITE" id="PS51625">
    <property type="entry name" value="SAM_MT_TRMB"/>
    <property type="match status" value="1"/>
</dbReference>
<keyword evidence="6" id="KW-0819">tRNA processing</keyword>
<dbReference type="PANTHER" id="PTHR23417">
    <property type="entry name" value="3-DEOXY-D-MANNO-OCTULOSONIC-ACID TRANSFERASE/TRNA GUANINE-N 7 - -METHYLTRANSFERASE"/>
    <property type="match status" value="1"/>
</dbReference>
<dbReference type="Gene3D" id="3.40.50.150">
    <property type="entry name" value="Vaccinia Virus protein VP39"/>
    <property type="match status" value="1"/>
</dbReference>
<dbReference type="InterPro" id="IPR055361">
    <property type="entry name" value="tRNA_methyltr_TrmB_bact"/>
</dbReference>
<comment type="catalytic activity">
    <reaction evidence="1">
        <text>guanosine(46) in tRNA + S-adenosyl-L-methionine = N(7)-methylguanosine(46) in tRNA + S-adenosyl-L-homocysteine</text>
        <dbReference type="Rhea" id="RHEA:42708"/>
        <dbReference type="Rhea" id="RHEA-COMP:10188"/>
        <dbReference type="Rhea" id="RHEA-COMP:10189"/>
        <dbReference type="ChEBI" id="CHEBI:57856"/>
        <dbReference type="ChEBI" id="CHEBI:59789"/>
        <dbReference type="ChEBI" id="CHEBI:74269"/>
        <dbReference type="ChEBI" id="CHEBI:74480"/>
        <dbReference type="EC" id="2.1.1.33"/>
    </reaction>
</comment>
<keyword evidence="8" id="KW-1185">Reference proteome</keyword>
<protein>
    <recommendedName>
        <fullName evidence="2">tRNA (guanine(46)-N(7))-methyltransferase</fullName>
        <ecNumber evidence="2">2.1.1.33</ecNumber>
    </recommendedName>
</protein>
<dbReference type="EMBL" id="SDMP01000019">
    <property type="protein sequence ID" value="RYQ88119.1"/>
    <property type="molecule type" value="Genomic_DNA"/>
</dbReference>
<organism evidence="7 8">
    <name type="scientific">Arachis hypogaea</name>
    <name type="common">Peanut</name>
    <dbReference type="NCBI Taxonomy" id="3818"/>
    <lineage>
        <taxon>Eukaryota</taxon>
        <taxon>Viridiplantae</taxon>
        <taxon>Streptophyta</taxon>
        <taxon>Embryophyta</taxon>
        <taxon>Tracheophyta</taxon>
        <taxon>Spermatophyta</taxon>
        <taxon>Magnoliopsida</taxon>
        <taxon>eudicotyledons</taxon>
        <taxon>Gunneridae</taxon>
        <taxon>Pentapetalae</taxon>
        <taxon>rosids</taxon>
        <taxon>fabids</taxon>
        <taxon>Fabales</taxon>
        <taxon>Fabaceae</taxon>
        <taxon>Papilionoideae</taxon>
        <taxon>50 kb inversion clade</taxon>
        <taxon>dalbergioids sensu lato</taxon>
        <taxon>Dalbergieae</taxon>
        <taxon>Pterocarpus clade</taxon>
        <taxon>Arachis</taxon>
    </lineage>
</organism>
<proteinExistence type="inferred from homology"/>
<reference evidence="7 8" key="1">
    <citation type="submission" date="2019-01" db="EMBL/GenBank/DDBJ databases">
        <title>Sequencing of cultivated peanut Arachis hypogaea provides insights into genome evolution and oil improvement.</title>
        <authorList>
            <person name="Chen X."/>
        </authorList>
    </citation>
    <scope>NUCLEOTIDE SEQUENCE [LARGE SCALE GENOMIC DNA]</scope>
    <source>
        <strain evidence="8">cv. Fuhuasheng</strain>
        <tissue evidence="7">Leaves</tissue>
    </source>
</reference>
<evidence type="ECO:0000313" key="8">
    <source>
        <dbReference type="Proteomes" id="UP000289738"/>
    </source>
</evidence>
<sequence>MWKKQWKRRGGHRRLHLDTAGDHQIVEGLHGFEQEILAAEETSAGGGDRRLVRLRFCHNSCLALRSRPPSSSSAALSFLAVPSSPRNYPLSFCHVSSSSAQVDQHQQESHLPRSPDLVALEYADLNLSYDLDLGHVRIRQHVNPLSSSFSVPAQVPDWNQVFADPMLPLMVDIGCGSGRFLMWLAKRNPKVRNYLGLEIRRKLVKRAEIWLKDLGLDNIHFLFANATISFKQLVEAYPGPLQLVSILCPDPHFKKRHHKRRVLQKPLVGAIVDNLVPGGQVFVQSDVLEMALDMRDQFDEVDKLKHIDTLNPDISCDGEGWLLSNPMGIRTEREIHAEYEGAKIYRRLYQKQ</sequence>
<evidence type="ECO:0000256" key="2">
    <source>
        <dbReference type="ARBA" id="ARBA00011977"/>
    </source>
</evidence>
<dbReference type="InterPro" id="IPR029063">
    <property type="entry name" value="SAM-dependent_MTases_sf"/>
</dbReference>
<dbReference type="EC" id="2.1.1.33" evidence="2"/>